<proteinExistence type="predicted"/>
<keyword evidence="3" id="KW-1185">Reference proteome</keyword>
<accession>A0AAE3H594</accession>
<dbReference type="InterPro" id="IPR001434">
    <property type="entry name" value="OmcB-like_DUF11"/>
</dbReference>
<reference evidence="2 3" key="1">
    <citation type="submission" date="2018-11" db="EMBL/GenBank/DDBJ databases">
        <title>Novel bacteria species description.</title>
        <authorList>
            <person name="Han J.-H."/>
        </authorList>
    </citation>
    <scope>NUCLEOTIDE SEQUENCE [LARGE SCALE GENOMIC DNA]</scope>
    <source>
        <strain evidence="2 3">KCTC23259</strain>
    </source>
</reference>
<feature type="domain" description="LTD" evidence="1">
    <location>
        <begin position="9"/>
        <end position="143"/>
    </location>
</feature>
<organism evidence="2 3">
    <name type="scientific">Lacihabitans soyangensis</name>
    <dbReference type="NCBI Taxonomy" id="869394"/>
    <lineage>
        <taxon>Bacteria</taxon>
        <taxon>Pseudomonadati</taxon>
        <taxon>Bacteroidota</taxon>
        <taxon>Cytophagia</taxon>
        <taxon>Cytophagales</taxon>
        <taxon>Leadbetterellaceae</taxon>
        <taxon>Lacihabitans</taxon>
    </lineage>
</organism>
<dbReference type="Pfam" id="PF01345">
    <property type="entry name" value="DUF11"/>
    <property type="match status" value="1"/>
</dbReference>
<dbReference type="Pfam" id="PF13585">
    <property type="entry name" value="CHU_C"/>
    <property type="match status" value="1"/>
</dbReference>
<dbReference type="InterPro" id="IPR014867">
    <property type="entry name" value="Spore_coat_CotH_CotH2/3/7"/>
</dbReference>
<dbReference type="InterPro" id="IPR001322">
    <property type="entry name" value="Lamin_tail_dom"/>
</dbReference>
<evidence type="ECO:0000259" key="1">
    <source>
        <dbReference type="PROSITE" id="PS51841"/>
    </source>
</evidence>
<name>A0AAE3H594_9BACT</name>
<sequence>MKAKILVFIFTIFSYWAKGQIVVNELMSSNSNTIKDNTGAFSDWIEIFNAGNTTVDLHNHFLSDNPEKLDKFQLKSETGDLKIAPKGFLIIWCSGFPNRGANHVSFSLSANNETIILSGPDQKIITQLDFKEQRKDVSYGRTTDGGTDLKYFKEASPNKSNRNQETYLGVLQPPTFSKKGGFYDGAFSLQISHPDPNVKLIYTEDGSILDAGNLLGKNYFYKNQYAEMPGQSNGPLLTGTIKSTVYQAPINVKSKKDAANYTSLKSSTWHYIPFYVPQYLIPKATVIRAVATKAGYLSSEIVTETYFLDKNYNKNPDFDLISLNIQEDHLFSFENGIYNAGKLFEEYRLKNPKATSEFCTPGNFTNEGDLFEKPVNFELFRADSQAVNQNITFKIHGACSRSIPYKSIRLYGKNDFNKFPFFKENPDLLQDNFILRNSGDDYTGTLFRDVFSHKLMGHFNFGSQKTQPAVVYLNGEYWGIQDIRERLDKYYLNRRYGVNLENIDLRKIIWNGPDETEYGDDIHYNEMINFLNNNNLSINQNYEKAITYLDPESLIDYQIAEIFIGNVDWPQNNVRFWRNRTPNFAPFAPAGLDGRWRYLFYDADKSLGMIVNAQHDALEIALQKEENSIFKAFIKNENFRNKFILRFLDQLNTTFEKTNSLKIFNELMASYSPEVENHIKRWKTIGSFAQWQNNCKVVEKYLNERPESSIRFLKNSFGQYQEKTLTVSSIDQDMGYVRVNSININADQPGVTLKNDGTWQGKYFKELPFNIVAKPLPGHRFLYWEHNNVKITDSVLVIFLNQDDSYKAYFQQIAKADETTIPPTSLADCGYFLNEWSSFSAKGSCPPNAKFVFLNQRDPTISSKIAGFTSGEFNHDNRSRIVGLEKEGVSFINTGGPAEHDGYPYGQLGGIIVAANTLGIDSAWVSWNAKTVTPGGRKYGLKLMYRVGANEDFKELDAKTDYVGSKTAKHSTKFERIPLPKSAINQPYVQFFWKYYYTGQGKNGARDELGLDDILFETNLDLQIPKSKVSLNNGILSQLNKISSANSFKVTNTVFEITAENFSSVRPKAPVISSKKTEVCGTEKLVLKANGCLNGTMFWSNGEVGKEITVTEGSYYAYCSASCGISENSNELSITRVTKTSAPVIEATKDKICAGESVTLKANFCSGEVFWSTGQNAKEITVKPTSIDTYSARCESNQCRSDESEKKKIIIGLPNKPKIKLNRTTLCVGETAYLTSENCESKIEWSNNSSGEILKFVAEKPGDYVFRSRCMSVDETCFGAWSDPHYLTVNPAESSPKTLAELIYDCTTINLDLKSAILDSSKNNSSYVFHNSPDFSKSPISSTKNVATGEYYVYKKNKNGCNSMASKINVKAVDCNSKIAETISKTNTDLAVYLNANKNIVSKNDEVELELKIQNTGSVRASNVVIEVELPWNISYIAQSSNAKIENNTLIFKTSGLNSKGEISYKIKGKVIQSAKSSVTATIRSFDQYDSNLKNNKIVLDLFSFNGLGLSLEDGPTLSLGNNVFEKSLELYLENSSDENISPIQIKLNLNKVFGSGAKFLKNELKIETNGTFALNKDFDATAENQTLLIDSLSFLKAQSKNSIKVTFRADLSQSSQTEFLLNAESLYRNSTLEVSTNGNNPDPDFDGDFGNNNEPTILKYNLQQIDNSAIGISQTIVDSVKTDPYNQRFTLMVLVKNLGNTELKNISISNNLRESFGANILVQPVGKTAVSENSSLIINENYDGINEINLLAASDFNVLKSGETDTLLYTINLNQKNTGGPYFHNLIVSGTSKNGKTVSDTSNNGFQIIPQFSDPTIFRAGEFYKDKVIVLGGFSPNNDQVNDELSIFIPNGIQLEFLEIFNRWGVKVAEFFERDVVDNYIEWNGKSGYESTTYNVSDGTYYYVLKVKNDSKVYSNFITVKK</sequence>
<dbReference type="PROSITE" id="PS51841">
    <property type="entry name" value="LTD"/>
    <property type="match status" value="1"/>
</dbReference>
<dbReference type="Pfam" id="PF08757">
    <property type="entry name" value="CotH"/>
    <property type="match status" value="1"/>
</dbReference>
<dbReference type="EMBL" id="RJUF01000173">
    <property type="protein sequence ID" value="MCP9764420.1"/>
    <property type="molecule type" value="Genomic_DNA"/>
</dbReference>
<evidence type="ECO:0000313" key="2">
    <source>
        <dbReference type="EMBL" id="MCP9764420.1"/>
    </source>
</evidence>
<dbReference type="InterPro" id="IPR036415">
    <property type="entry name" value="Lamin_tail_dom_sf"/>
</dbReference>
<comment type="caution">
    <text evidence="2">The sequence shown here is derived from an EMBL/GenBank/DDBJ whole genome shotgun (WGS) entry which is preliminary data.</text>
</comment>
<dbReference type="RefSeq" id="WP_255038112.1">
    <property type="nucleotide sequence ID" value="NZ_RJUF01000173.1"/>
</dbReference>
<evidence type="ECO:0000313" key="3">
    <source>
        <dbReference type="Proteomes" id="UP001204144"/>
    </source>
</evidence>
<gene>
    <name evidence="2" type="ORF">EGI31_15860</name>
</gene>
<protein>
    <recommendedName>
        <fullName evidence="1">LTD domain-containing protein</fullName>
    </recommendedName>
</protein>
<dbReference type="Pfam" id="PF00932">
    <property type="entry name" value="LTD"/>
    <property type="match status" value="1"/>
</dbReference>
<dbReference type="SUPFAM" id="SSF74853">
    <property type="entry name" value="Lamin A/C globular tail domain"/>
    <property type="match status" value="1"/>
</dbReference>
<dbReference type="Proteomes" id="UP001204144">
    <property type="component" value="Unassembled WGS sequence"/>
</dbReference>